<dbReference type="EnsemblMetazoa" id="OVOC9110.1">
    <property type="protein sequence ID" value="OVOC9110.1"/>
    <property type="gene ID" value="WBGene00245919"/>
</dbReference>
<proteinExistence type="predicted"/>
<dbReference type="EMBL" id="CMVM020000255">
    <property type="status" value="NOT_ANNOTATED_CDS"/>
    <property type="molecule type" value="Genomic_DNA"/>
</dbReference>
<organism evidence="1 2">
    <name type="scientific">Onchocerca volvulus</name>
    <dbReference type="NCBI Taxonomy" id="6282"/>
    <lineage>
        <taxon>Eukaryota</taxon>
        <taxon>Metazoa</taxon>
        <taxon>Ecdysozoa</taxon>
        <taxon>Nematoda</taxon>
        <taxon>Chromadorea</taxon>
        <taxon>Rhabditida</taxon>
        <taxon>Spirurina</taxon>
        <taxon>Spiruromorpha</taxon>
        <taxon>Filarioidea</taxon>
        <taxon>Onchocercidae</taxon>
        <taxon>Onchocerca</taxon>
    </lineage>
</organism>
<keyword evidence="2" id="KW-1185">Reference proteome</keyword>
<sequence length="39" mass="4473">MMMIYISSGTIFYPLSNQSNDQEIQEDLDLHRKLSIALG</sequence>
<name>A0A8R1Y0T6_ONCVO</name>
<evidence type="ECO:0000313" key="2">
    <source>
        <dbReference type="Proteomes" id="UP000024404"/>
    </source>
</evidence>
<reference evidence="2" key="1">
    <citation type="submission" date="2013-10" db="EMBL/GenBank/DDBJ databases">
        <title>Genome sequencing of Onchocerca volvulus.</title>
        <authorList>
            <person name="Cotton J."/>
            <person name="Tsai J."/>
            <person name="Stanley E."/>
            <person name="Tracey A."/>
            <person name="Holroyd N."/>
            <person name="Lustigman S."/>
            <person name="Berriman M."/>
        </authorList>
    </citation>
    <scope>NUCLEOTIDE SEQUENCE</scope>
</reference>
<dbReference type="Proteomes" id="UP000024404">
    <property type="component" value="Unassembled WGS sequence"/>
</dbReference>
<reference evidence="1" key="2">
    <citation type="submission" date="2022-06" db="UniProtKB">
        <authorList>
            <consortium name="EnsemblMetazoa"/>
        </authorList>
    </citation>
    <scope>IDENTIFICATION</scope>
</reference>
<accession>A0A8R1Y0T6</accession>
<dbReference type="AlphaFoldDB" id="A0A8R1Y0T6"/>
<protein>
    <submittedName>
        <fullName evidence="1">Uncharacterized protein</fullName>
    </submittedName>
</protein>
<evidence type="ECO:0000313" key="1">
    <source>
        <dbReference type="EnsemblMetazoa" id="OVOC9110.1"/>
    </source>
</evidence>